<reference evidence="11 12" key="1">
    <citation type="journal article" date="2018" name="Mycol. Prog.">
        <title>Coniella lustricola, a new species from submerged detritus.</title>
        <authorList>
            <person name="Raudabaugh D.B."/>
            <person name="Iturriaga T."/>
            <person name="Carver A."/>
            <person name="Mondo S."/>
            <person name="Pangilinan J."/>
            <person name="Lipzen A."/>
            <person name="He G."/>
            <person name="Amirebrahimi M."/>
            <person name="Grigoriev I.V."/>
            <person name="Miller A.N."/>
        </authorList>
    </citation>
    <scope>NUCLEOTIDE SEQUENCE [LARGE SCALE GENOMIC DNA]</scope>
    <source>
        <strain evidence="11 12">B22-T-1</strain>
    </source>
</reference>
<dbReference type="EMBL" id="KZ678563">
    <property type="protein sequence ID" value="PSR79543.1"/>
    <property type="molecule type" value="Genomic_DNA"/>
</dbReference>
<feature type="signal peptide" evidence="9">
    <location>
        <begin position="1"/>
        <end position="24"/>
    </location>
</feature>
<evidence type="ECO:0000256" key="4">
    <source>
        <dbReference type="ARBA" id="ARBA00022982"/>
    </source>
</evidence>
<evidence type="ECO:0000256" key="5">
    <source>
        <dbReference type="ARBA" id="ARBA00022989"/>
    </source>
</evidence>
<keyword evidence="4" id="KW-0249">Electron transport</keyword>
<protein>
    <recommendedName>
        <fullName evidence="10">Cytochrome b561 domain-containing protein</fullName>
    </recommendedName>
</protein>
<feature type="domain" description="Cytochrome b561" evidence="10">
    <location>
        <begin position="69"/>
        <end position="203"/>
    </location>
</feature>
<dbReference type="GO" id="GO:0016020">
    <property type="term" value="C:membrane"/>
    <property type="evidence" value="ECO:0007669"/>
    <property type="project" value="UniProtKB-SubCell"/>
</dbReference>
<evidence type="ECO:0000259" key="10">
    <source>
        <dbReference type="SMART" id="SM00665"/>
    </source>
</evidence>
<comment type="subcellular location">
    <subcellularLocation>
        <location evidence="1">Membrane</location>
    </subcellularLocation>
</comment>
<feature type="transmembrane region" description="Helical" evidence="8">
    <location>
        <begin position="68"/>
        <end position="90"/>
    </location>
</feature>
<evidence type="ECO:0000256" key="7">
    <source>
        <dbReference type="SAM" id="MobiDB-lite"/>
    </source>
</evidence>
<keyword evidence="3 8" id="KW-0812">Transmembrane</keyword>
<feature type="region of interest" description="Disordered" evidence="7">
    <location>
        <begin position="254"/>
        <end position="287"/>
    </location>
</feature>
<dbReference type="Proteomes" id="UP000241462">
    <property type="component" value="Unassembled WGS sequence"/>
</dbReference>
<accession>A0A2T2ZYD2</accession>
<dbReference type="STRING" id="2025994.A0A2T2ZYD2"/>
<feature type="chain" id="PRO_5015737597" description="Cytochrome b561 domain-containing protein" evidence="9">
    <location>
        <begin position="25"/>
        <end position="287"/>
    </location>
</feature>
<dbReference type="PANTHER" id="PTHR47797:SF3">
    <property type="entry name" value="CYTOCHROME B561 DOMAIN-CONTAINING PROTEIN"/>
    <property type="match status" value="1"/>
</dbReference>
<evidence type="ECO:0000256" key="8">
    <source>
        <dbReference type="SAM" id="Phobius"/>
    </source>
</evidence>
<proteinExistence type="predicted"/>
<keyword evidence="2" id="KW-0813">Transport</keyword>
<evidence type="ECO:0000256" key="9">
    <source>
        <dbReference type="SAM" id="SignalP"/>
    </source>
</evidence>
<dbReference type="AlphaFoldDB" id="A0A2T2ZYD2"/>
<evidence type="ECO:0000256" key="6">
    <source>
        <dbReference type="ARBA" id="ARBA00023136"/>
    </source>
</evidence>
<feature type="transmembrane region" description="Helical" evidence="8">
    <location>
        <begin position="178"/>
        <end position="196"/>
    </location>
</feature>
<feature type="transmembrane region" description="Helical" evidence="8">
    <location>
        <begin position="216"/>
        <end position="234"/>
    </location>
</feature>
<dbReference type="PANTHER" id="PTHR47797">
    <property type="entry name" value="DEHYDROGENASE, PUTATIVE (AFU_ORTHOLOGUE AFUA_8G05805)-RELATED"/>
    <property type="match status" value="1"/>
</dbReference>
<sequence length="287" mass="30775">MENSRHTPTWLILAILALVDPAFAQFGSGNGDYAGYGGFNDGDGDGDGGFFGSSSAASNIYKAEGQRAIHGILAAVAFVILFPLGAVSMTTLSGRYAFRIHVMTQVIASLLFLVAAVFGFIIVRGVNIPGADGRQSLLTNSYANYHPILGILIFVLVILQPILGILHHRQFKLTQRRVLVSHLHLWNGRLVIILGIVNGGLGLRISNASTDVKTKYAIVAGVLGGLWLLASLLGEGRRARRRGVFGRWRAKRRAKREAGGSAAEARLRRKATGASEEQESETGSVGR</sequence>
<evidence type="ECO:0000256" key="2">
    <source>
        <dbReference type="ARBA" id="ARBA00022448"/>
    </source>
</evidence>
<keyword evidence="6 8" id="KW-0472">Membrane</keyword>
<dbReference type="SMART" id="SM00665">
    <property type="entry name" value="B561"/>
    <property type="match status" value="1"/>
</dbReference>
<name>A0A2T2ZYD2_9PEZI</name>
<dbReference type="CDD" id="cd08760">
    <property type="entry name" value="Cyt_b561_FRRS1_like"/>
    <property type="match status" value="1"/>
</dbReference>
<dbReference type="Gene3D" id="1.20.120.1770">
    <property type="match status" value="1"/>
</dbReference>
<keyword evidence="9" id="KW-0732">Signal</keyword>
<keyword evidence="12" id="KW-1185">Reference proteome</keyword>
<feature type="transmembrane region" description="Helical" evidence="8">
    <location>
        <begin position="102"/>
        <end position="123"/>
    </location>
</feature>
<evidence type="ECO:0000256" key="3">
    <source>
        <dbReference type="ARBA" id="ARBA00022692"/>
    </source>
</evidence>
<dbReference type="InParanoid" id="A0A2T2ZYD2"/>
<evidence type="ECO:0000313" key="11">
    <source>
        <dbReference type="EMBL" id="PSR79543.1"/>
    </source>
</evidence>
<keyword evidence="5 8" id="KW-1133">Transmembrane helix</keyword>
<evidence type="ECO:0000256" key="1">
    <source>
        <dbReference type="ARBA" id="ARBA00004370"/>
    </source>
</evidence>
<evidence type="ECO:0000313" key="12">
    <source>
        <dbReference type="Proteomes" id="UP000241462"/>
    </source>
</evidence>
<feature type="transmembrane region" description="Helical" evidence="8">
    <location>
        <begin position="143"/>
        <end position="166"/>
    </location>
</feature>
<gene>
    <name evidence="11" type="ORF">BD289DRAFT_93294</name>
</gene>
<organism evidence="11 12">
    <name type="scientific">Coniella lustricola</name>
    <dbReference type="NCBI Taxonomy" id="2025994"/>
    <lineage>
        <taxon>Eukaryota</taxon>
        <taxon>Fungi</taxon>
        <taxon>Dikarya</taxon>
        <taxon>Ascomycota</taxon>
        <taxon>Pezizomycotina</taxon>
        <taxon>Sordariomycetes</taxon>
        <taxon>Sordariomycetidae</taxon>
        <taxon>Diaporthales</taxon>
        <taxon>Schizoparmaceae</taxon>
        <taxon>Coniella</taxon>
    </lineage>
</organism>
<dbReference type="InterPro" id="IPR006593">
    <property type="entry name" value="Cyt_b561/ferric_Rdtase_TM"/>
</dbReference>
<dbReference type="OrthoDB" id="19261at2759"/>